<dbReference type="STRING" id="46245.A0A0R3NWU1"/>
<name>A0A0R3NWU1_DROPS</name>
<feature type="compositionally biased region" description="Low complexity" evidence="1">
    <location>
        <begin position="170"/>
        <end position="184"/>
    </location>
</feature>
<feature type="region of interest" description="Disordered" evidence="1">
    <location>
        <begin position="1"/>
        <end position="35"/>
    </location>
</feature>
<sequence>MCFGPHLRPRPRRAAKANGKPGKSKSKAESRRKRGSIRTKQAFILHFGEYIECGKHVPLSSRHGINCFALGCGSSGIGLPGESGSEKSRSHTVPHLRQEYVALKRGLQTHNFLNGGLEDIICEHVKITGFMAQALQKLPLELRHQLQQLKVSERVFVLMSMDRNSNTSKPAAAATAGATTSTPSHAHRKRRRIRTQSPVGASASPATLHLLQPEPR</sequence>
<protein>
    <submittedName>
        <fullName evidence="2">Uncharacterized protein</fullName>
    </submittedName>
</protein>
<gene>
    <name evidence="2" type="primary">Dpse\GA30745</name>
    <name evidence="2" type="ORF">Dpse_GA30745</name>
</gene>
<feature type="compositionally biased region" description="Basic residues" evidence="1">
    <location>
        <begin position="185"/>
        <end position="194"/>
    </location>
</feature>
<feature type="region of interest" description="Disordered" evidence="1">
    <location>
        <begin position="165"/>
        <end position="216"/>
    </location>
</feature>
<dbReference type="Bgee" id="FBgn0271152">
    <property type="expression patterns" value="Expressed in reproductive system and 2 other cell types or tissues"/>
</dbReference>
<evidence type="ECO:0000256" key="1">
    <source>
        <dbReference type="SAM" id="MobiDB-lite"/>
    </source>
</evidence>
<accession>A0A0R3NWU1</accession>
<reference evidence="2" key="1">
    <citation type="journal article" date="2005" name="Genome Res.">
        <title>Comparative genome sequencing of Drosophila pseudoobscura: chromosomal, gene, and cis-element evolution.</title>
        <authorList>
            <person name="Richards S."/>
            <person name="Liu Y."/>
            <person name="Bettencourt B.R."/>
            <person name="Hradecky P."/>
            <person name="Letovsky S."/>
            <person name="Nielsen R."/>
            <person name="Thornton K."/>
            <person name="Hubisz M.J."/>
            <person name="Chen R."/>
            <person name="Meisel R.P."/>
            <person name="Couronne O."/>
            <person name="Hua S."/>
            <person name="Smith M.A."/>
            <person name="Zhang P."/>
            <person name="Liu J."/>
            <person name="Bussemaker H.J."/>
            <person name="van Batenburg M.F."/>
            <person name="Howells S.L."/>
            <person name="Scherer S.E."/>
            <person name="Sodergren E."/>
            <person name="Matthews B.B."/>
            <person name="Crosby M.A."/>
            <person name="Schroeder A.J."/>
            <person name="Ortiz-Barrientos D."/>
            <person name="Rives C.M."/>
            <person name="Metzker M.L."/>
            <person name="Muzny D.M."/>
            <person name="Scott G."/>
            <person name="Steffen D."/>
            <person name="Wheeler D.A."/>
            <person name="Worley K.C."/>
            <person name="Havlak P."/>
            <person name="Durbin K.J."/>
            <person name="Egan A."/>
            <person name="Gill R."/>
            <person name="Hume J."/>
            <person name="Morgan M.B."/>
            <person name="Miner G."/>
            <person name="Hamilton C."/>
            <person name="Huang Y."/>
            <person name="Waldron L."/>
            <person name="Verduzco D."/>
            <person name="Clerc-Blankenburg K.P."/>
            <person name="Dubchak I."/>
            <person name="Noor M.A."/>
            <person name="Anderson W."/>
            <person name="White K.P."/>
            <person name="Clark A.G."/>
            <person name="Schaeffer S.W."/>
            <person name="Gelbart W."/>
            <person name="Weinstock G.M."/>
            <person name="Gibbs R.A."/>
        </authorList>
    </citation>
    <scope>NUCLEOTIDE SEQUENCE [LARGE SCALE GENOMIC DNA]</scope>
    <source>
        <strain evidence="2">MV2-25</strain>
    </source>
</reference>
<feature type="compositionally biased region" description="Basic residues" evidence="1">
    <location>
        <begin position="22"/>
        <end position="35"/>
    </location>
</feature>
<proteinExistence type="predicted"/>
<dbReference type="AlphaFoldDB" id="A0A0R3NWU1"/>
<dbReference type="EMBL" id="CH476026">
    <property type="protein sequence ID" value="KRT05404.1"/>
    <property type="molecule type" value="Genomic_DNA"/>
</dbReference>
<reference evidence="2" key="3">
    <citation type="journal article" date="2012" name="PLoS ONE">
        <title>Mind the gap: upgrading genomes with Pacific Biosciences RS long-read sequencing technology.</title>
        <authorList>
            <person name="English A.C."/>
            <person name="Richards S."/>
            <person name="Han Y."/>
            <person name="Wang M."/>
            <person name="Vee V."/>
            <person name="Qu J."/>
            <person name="Qin X."/>
            <person name="Muzny D.M."/>
            <person name="Reid J.G."/>
            <person name="Worley K.C."/>
            <person name="Gibbs R.A."/>
        </authorList>
    </citation>
    <scope>NUCLEOTIDE SEQUENCE</scope>
    <source>
        <strain evidence="2">MV2-25</strain>
    </source>
</reference>
<reference evidence="2" key="2">
    <citation type="journal article" date="2007" name="Nature">
        <title>Evolution of genes and genomes on the Drosophila phylogeny.</title>
        <authorList>
            <consortium name="Drosophila 12 Genomes Consortium"/>
            <person name="Clark A.G."/>
            <person name="Eisen M.B."/>
            <person name="Smith D.R."/>
            <person name="Bergman C.M."/>
            <person name="Oliver B."/>
            <person name="Markow T.A."/>
            <person name="Kaufman T.C."/>
            <person name="Kellis M."/>
            <person name="Gelbart W."/>
            <person name="Iyer V.N."/>
            <person name="Pollard D.A."/>
            <person name="Sackton T.B."/>
            <person name="Larracuente A.M."/>
            <person name="Singh N.D."/>
            <person name="Abad J.P."/>
            <person name="Abt D.N."/>
            <person name="Adryan B."/>
            <person name="Aguade M."/>
            <person name="Akashi H."/>
            <person name="Anderson W.W."/>
            <person name="Aquadro C.F."/>
            <person name="Ardell D.H."/>
            <person name="Arguello R."/>
            <person name="Artieri C.G."/>
            <person name="Barbash D.A."/>
            <person name="Barker D."/>
            <person name="Barsanti P."/>
            <person name="Batterham P."/>
            <person name="Batzoglou S."/>
            <person name="Begun D."/>
            <person name="Bhutkar A."/>
            <person name="Blanco E."/>
            <person name="Bosak S.A."/>
            <person name="Bradley R.K."/>
            <person name="Brand A.D."/>
            <person name="Brent M.R."/>
            <person name="Brooks A.N."/>
            <person name="Brown R.H."/>
            <person name="Butlin R.K."/>
            <person name="Caggese C."/>
            <person name="Calvi B.R."/>
            <person name="Bernardo de Carvalho A."/>
            <person name="Caspi A."/>
            <person name="Castrezana S."/>
            <person name="Celniker S.E."/>
            <person name="Chang J.L."/>
            <person name="Chapple C."/>
            <person name="Chatterji S."/>
            <person name="Chinwalla A."/>
            <person name="Civetta A."/>
            <person name="Clifton S.W."/>
            <person name="Comeron J.M."/>
            <person name="Costello J.C."/>
            <person name="Coyne J.A."/>
            <person name="Daub J."/>
            <person name="David R.G."/>
            <person name="Delcher A.L."/>
            <person name="Delehaunty K."/>
            <person name="Do C.B."/>
            <person name="Ebling H."/>
            <person name="Edwards K."/>
            <person name="Eickbush T."/>
            <person name="Evans J.D."/>
            <person name="Filipski A."/>
            <person name="Findeiss S."/>
            <person name="Freyhult E."/>
            <person name="Fulton L."/>
            <person name="Fulton R."/>
            <person name="Garcia A.C."/>
            <person name="Gardiner A."/>
            <person name="Garfield D.A."/>
            <person name="Garvin B.E."/>
            <person name="Gibson G."/>
            <person name="Gilbert D."/>
            <person name="Gnerre S."/>
            <person name="Godfrey J."/>
            <person name="Good R."/>
            <person name="Gotea V."/>
            <person name="Gravely B."/>
            <person name="Greenberg A.J."/>
            <person name="Griffiths-Jones S."/>
            <person name="Gross S."/>
            <person name="Guigo R."/>
            <person name="Gustafson E.A."/>
            <person name="Haerty W."/>
            <person name="Hahn M.W."/>
            <person name="Halligan D.L."/>
            <person name="Halpern A.L."/>
            <person name="Halter G.M."/>
            <person name="Han M.V."/>
            <person name="Heger A."/>
            <person name="Hillier L."/>
            <person name="Hinrichs A.S."/>
            <person name="Holmes I."/>
            <person name="Hoskins R.A."/>
            <person name="Hubisz M.J."/>
            <person name="Hultmark D."/>
            <person name="Huntley M.A."/>
            <person name="Jaffe D.B."/>
            <person name="Jagadeeshan S."/>
            <person name="Jeck W.R."/>
            <person name="Johnson J."/>
            <person name="Jones C.D."/>
            <person name="Jordan W.C."/>
            <person name="Karpen G.H."/>
            <person name="Kataoka E."/>
            <person name="Keightley P.D."/>
            <person name="Kheradpour P."/>
            <person name="Kirkness E.F."/>
            <person name="Koerich L.B."/>
            <person name="Kristiansen K."/>
            <person name="Kudrna D."/>
            <person name="Kulathinal R.J."/>
            <person name="Kumar S."/>
            <person name="Kwok R."/>
            <person name="Lander E."/>
            <person name="Langley C.H."/>
            <person name="Lapoint R."/>
            <person name="Lazzaro B.P."/>
            <person name="Lee S.J."/>
            <person name="Levesque L."/>
            <person name="Li R."/>
            <person name="Lin C.F."/>
            <person name="Lin M.F."/>
            <person name="Lindblad-Toh K."/>
            <person name="Llopart A."/>
            <person name="Long M."/>
            <person name="Low L."/>
            <person name="Lozovsky E."/>
            <person name="Lu J."/>
            <person name="Luo M."/>
            <person name="Machado C.A."/>
            <person name="Makalowski W."/>
            <person name="Marzo M."/>
            <person name="Matsuda M."/>
            <person name="Matzkin L."/>
            <person name="McAllister B."/>
            <person name="McBride C.S."/>
            <person name="McKernan B."/>
            <person name="McKernan K."/>
            <person name="Mendez-Lago M."/>
            <person name="Minx P."/>
            <person name="Mollenhauer M.U."/>
            <person name="Montooth K."/>
            <person name="Mount S.M."/>
            <person name="Mu X."/>
            <person name="Myers E."/>
            <person name="Negre B."/>
            <person name="Newfeld S."/>
            <person name="Nielsen R."/>
            <person name="Noor M.A."/>
            <person name="O'Grady P."/>
            <person name="Pachter L."/>
            <person name="Papaceit M."/>
            <person name="Parisi M.J."/>
            <person name="Parisi M."/>
            <person name="Parts L."/>
            <person name="Pedersen J.S."/>
            <person name="Pesole G."/>
            <person name="Phillippy A.M."/>
            <person name="Ponting C.P."/>
            <person name="Pop M."/>
            <person name="Porcelli D."/>
            <person name="Powell J.R."/>
            <person name="Prohaska S."/>
            <person name="Pruitt K."/>
            <person name="Puig M."/>
            <person name="Quesneville H."/>
            <person name="Ram K.R."/>
            <person name="Rand D."/>
            <person name="Rasmussen M.D."/>
            <person name="Reed L.K."/>
            <person name="Reenan R."/>
            <person name="Reily A."/>
            <person name="Remington K.A."/>
            <person name="Rieger T.T."/>
            <person name="Ritchie M.G."/>
            <person name="Robin C."/>
            <person name="Rogers Y.H."/>
            <person name="Rohde C."/>
            <person name="Rozas J."/>
            <person name="Rubenfield M.J."/>
            <person name="Ruiz A."/>
            <person name="Russo S."/>
            <person name="Salzberg S.L."/>
            <person name="Sanchez-Gracia A."/>
            <person name="Saranga D.J."/>
            <person name="Sato H."/>
            <person name="Schaeffer S.W."/>
            <person name="Schatz M.C."/>
            <person name="Schlenke T."/>
            <person name="Schwartz R."/>
            <person name="Segarra C."/>
            <person name="Singh R.S."/>
            <person name="Sirot L."/>
            <person name="Sirota M."/>
            <person name="Sisneros N.B."/>
            <person name="Smith C.D."/>
            <person name="Smith T.F."/>
            <person name="Spieth J."/>
            <person name="Stage D.E."/>
            <person name="Stark A."/>
            <person name="Stephan W."/>
            <person name="Strausberg R.L."/>
            <person name="Strempel S."/>
            <person name="Sturgill D."/>
            <person name="Sutton G."/>
            <person name="Sutton G.G."/>
            <person name="Tao W."/>
            <person name="Teichmann S."/>
            <person name="Tobari Y.N."/>
            <person name="Tomimura Y."/>
            <person name="Tsolas J.M."/>
            <person name="Valente V.L."/>
            <person name="Venter E."/>
            <person name="Venter J.C."/>
            <person name="Vicario S."/>
            <person name="Vieira F.G."/>
            <person name="Vilella A.J."/>
            <person name="Villasante A."/>
            <person name="Walenz B."/>
            <person name="Wang J."/>
            <person name="Wasserman M."/>
            <person name="Watts T."/>
            <person name="Wilson D."/>
            <person name="Wilson R.K."/>
            <person name="Wing R.A."/>
            <person name="Wolfner M.F."/>
            <person name="Wong A."/>
            <person name="Wong G.K."/>
            <person name="Wu C.I."/>
            <person name="Wu G."/>
            <person name="Yamamoto D."/>
            <person name="Yang H.P."/>
            <person name="Yang S.P."/>
            <person name="Yorke J.A."/>
            <person name="Yoshida K."/>
            <person name="Zdobnov E."/>
            <person name="Zhang P."/>
            <person name="Zhang Y."/>
            <person name="Zimin A.V."/>
            <person name="Baldwin J."/>
            <person name="Abdouelleil A."/>
            <person name="Abdulkadir J."/>
            <person name="Abebe A."/>
            <person name="Abera B."/>
            <person name="Abreu J."/>
            <person name="Acer S.C."/>
            <person name="Aftuck L."/>
            <person name="Alexander A."/>
            <person name="An P."/>
            <person name="Anderson E."/>
            <person name="Anderson S."/>
            <person name="Arachi H."/>
            <person name="Azer M."/>
            <person name="Bachantsang P."/>
            <person name="Barry A."/>
            <person name="Bayul T."/>
            <person name="Berlin A."/>
            <person name="Bessette D."/>
            <person name="Bloom T."/>
            <person name="Blye J."/>
            <person name="Boguslavskiy L."/>
            <person name="Bonnet C."/>
            <person name="Boukhgalter B."/>
            <person name="Bourzgui I."/>
            <person name="Brown A."/>
            <person name="Cahill P."/>
            <person name="Channer S."/>
            <person name="Cheshatsang Y."/>
            <person name="Chuda L."/>
            <person name="Citroen M."/>
            <person name="Collymore A."/>
            <person name="Cooke P."/>
            <person name="Costello M."/>
            <person name="D'Aco K."/>
            <person name="Daza R."/>
            <person name="De Haan G."/>
            <person name="DeGray S."/>
            <person name="DeMaso C."/>
            <person name="Dhargay N."/>
            <person name="Dooley K."/>
            <person name="Dooley E."/>
            <person name="Doricent M."/>
            <person name="Dorje P."/>
            <person name="Dorjee K."/>
            <person name="Dupes A."/>
            <person name="Elong R."/>
            <person name="Falk J."/>
            <person name="Farina A."/>
            <person name="Faro S."/>
            <person name="Ferguson D."/>
            <person name="Fisher S."/>
            <person name="Foley C.D."/>
            <person name="Franke A."/>
            <person name="Friedrich D."/>
            <person name="Gadbois L."/>
            <person name="Gearin G."/>
            <person name="Gearin C.R."/>
            <person name="Giannoukos G."/>
            <person name="Goode T."/>
            <person name="Graham J."/>
            <person name="Grandbois E."/>
            <person name="Grewal S."/>
            <person name="Gyaltsen K."/>
            <person name="Hafez N."/>
            <person name="Hagos B."/>
            <person name="Hall J."/>
            <person name="Henson C."/>
            <person name="Hollinger A."/>
            <person name="Honan T."/>
            <person name="Huard M.D."/>
            <person name="Hughes L."/>
            <person name="Hurhula B."/>
            <person name="Husby M.E."/>
            <person name="Kamat A."/>
            <person name="Kanga B."/>
            <person name="Kashin S."/>
            <person name="Khazanovich D."/>
            <person name="Kisner P."/>
            <person name="Lance K."/>
            <person name="Lara M."/>
            <person name="Lee W."/>
            <person name="Lennon N."/>
            <person name="Letendre F."/>
            <person name="LeVine R."/>
            <person name="Lipovsky A."/>
            <person name="Liu X."/>
            <person name="Liu J."/>
            <person name="Liu S."/>
            <person name="Lokyitsang T."/>
            <person name="Lokyitsang Y."/>
            <person name="Lubonja R."/>
            <person name="Lui A."/>
            <person name="MacDonald P."/>
            <person name="Magnisalis V."/>
            <person name="Maru K."/>
            <person name="Matthews C."/>
            <person name="McCusker W."/>
            <person name="McDonough S."/>
            <person name="Mehta T."/>
            <person name="Meldrim J."/>
            <person name="Meneus L."/>
            <person name="Mihai O."/>
            <person name="Mihalev A."/>
            <person name="Mihova T."/>
            <person name="Mittelman R."/>
            <person name="Mlenga V."/>
            <person name="Montmayeur A."/>
            <person name="Mulrain L."/>
            <person name="Navidi A."/>
            <person name="Naylor J."/>
            <person name="Negash T."/>
            <person name="Nguyen T."/>
            <person name="Nguyen N."/>
            <person name="Nicol R."/>
            <person name="Norbu C."/>
            <person name="Norbu N."/>
            <person name="Novod N."/>
            <person name="O'Neill B."/>
            <person name="Osman S."/>
            <person name="Markiewicz E."/>
            <person name="Oyono O.L."/>
            <person name="Patti C."/>
            <person name="Phunkhang P."/>
            <person name="Pierre F."/>
            <person name="Priest M."/>
            <person name="Raghuraman S."/>
            <person name="Rege F."/>
            <person name="Reyes R."/>
            <person name="Rise C."/>
            <person name="Rogov P."/>
            <person name="Ross K."/>
            <person name="Ryan E."/>
            <person name="Settipalli S."/>
            <person name="Shea T."/>
            <person name="Sherpa N."/>
            <person name="Shi L."/>
            <person name="Shih D."/>
            <person name="Sparrow T."/>
            <person name="Spaulding J."/>
            <person name="Stalker J."/>
            <person name="Stange-Thomann N."/>
            <person name="Stavropoulos S."/>
            <person name="Stone C."/>
            <person name="Strader C."/>
            <person name="Tesfaye S."/>
            <person name="Thomson T."/>
            <person name="Thoulutsang Y."/>
            <person name="Thoulutsang D."/>
            <person name="Topham K."/>
            <person name="Topping I."/>
            <person name="Tsamla T."/>
            <person name="Vassiliev H."/>
            <person name="Vo A."/>
            <person name="Wangchuk T."/>
            <person name="Wangdi T."/>
            <person name="Weiand M."/>
            <person name="Wilkinson J."/>
            <person name="Wilson A."/>
            <person name="Yadav S."/>
            <person name="Young G."/>
            <person name="Yu Q."/>
            <person name="Zembek L."/>
            <person name="Zhong D."/>
            <person name="Zimmer A."/>
            <person name="Zwirko Z."/>
            <person name="Jaffe D.B."/>
            <person name="Alvarez P."/>
            <person name="Brockman W."/>
            <person name="Butler J."/>
            <person name="Chin C."/>
            <person name="Gnerre S."/>
            <person name="Grabherr M."/>
            <person name="Kleber M."/>
            <person name="Mauceli E."/>
            <person name="MacCallum I."/>
        </authorList>
    </citation>
    <scope>NUCLEOTIDE SEQUENCE [LARGE SCALE GENOMIC DNA]</scope>
    <source>
        <strain evidence="2">MV2-25</strain>
    </source>
</reference>
<reference evidence="2" key="4">
    <citation type="submission" date="2015-11" db="EMBL/GenBank/DDBJ databases">
        <authorList>
            <consortium name="FlyBase"/>
        </authorList>
    </citation>
    <scope>NUCLEOTIDE SEQUENCE</scope>
    <source>
        <strain evidence="2">MV2-25</strain>
    </source>
</reference>
<evidence type="ECO:0000313" key="2">
    <source>
        <dbReference type="EMBL" id="KRT05404.1"/>
    </source>
</evidence>
<organism evidence="2">
    <name type="scientific">Drosophila pseudoobscura pseudoobscura</name>
    <name type="common">Fruit fly</name>
    <dbReference type="NCBI Taxonomy" id="46245"/>
    <lineage>
        <taxon>Eukaryota</taxon>
        <taxon>Metazoa</taxon>
        <taxon>Ecdysozoa</taxon>
        <taxon>Arthropoda</taxon>
        <taxon>Hexapoda</taxon>
        <taxon>Insecta</taxon>
        <taxon>Pterygota</taxon>
        <taxon>Neoptera</taxon>
        <taxon>Endopterygota</taxon>
        <taxon>Diptera</taxon>
        <taxon>Brachycera</taxon>
        <taxon>Muscomorpha</taxon>
        <taxon>Ephydroidea</taxon>
        <taxon>Drosophilidae</taxon>
        <taxon>Drosophila</taxon>
        <taxon>Sophophora</taxon>
    </lineage>
</organism>